<dbReference type="EMBL" id="QJRN01000020">
    <property type="protein sequence ID" value="PYC30745.1"/>
    <property type="molecule type" value="Genomic_DNA"/>
</dbReference>
<dbReference type="AlphaFoldDB" id="A0A9Q6IAV2"/>
<gene>
    <name evidence="1" type="ORF">DMX08_26195</name>
</gene>
<protein>
    <submittedName>
        <fullName evidence="1">Uncharacterized protein</fullName>
    </submittedName>
</protein>
<sequence>MINRIPKFHEVIELFYERAVFKRSKEPLPRQGQSLEQRQKREAAMLDVVTRRITGGTDDPLLTPVLGNVREIHKHLGVVALFPDKDVGAAHLYFWLIVWPQLEQMFEDALENEQASIPLRYLARCHECYGDRLFGDPVATREAILASLEASLLQVAQGLKIPQQRALVAVLQFLRCLGRLIRHDSFPARTSVDAPLKALELALGRPLKKAQAVIQQLEQLLEGAKVLHAAGRWSLPEPRPVLPDELHEVHRNLYRQARRDARVGGRLPSLQFGTLVSLFKARIKHVEPGDFLSQHARQVGRSKATRSLIEHNAGQFHAYVLLEQIKSDLDVGRRLQRVENSVQVLVRRYGADREHWLALFQDMPLSLFLLNAIFSSSLTLIQRLLGEEAFAKAALALRPLVEAAQTEGPQREQLLAVAAQQQIKALKMLLDTYHAQHHLGWLAMELLAFVYAFKYKYDPGFQPHATDKLEAILDDCVDQRDIRHRIAYETQFGRCTRTLSPMGTDVALIMIHQYNRYILAHCEHPLEYLCNPLQRLSELLQAALSAASAEGEIEAAILKRCINAAFGTGKDKSVMRIGGLRPYECLRDVRFYLSALHLAPLETLNPGVFRYLALPDALQRLVLQWLSPARYAEDLRRQHSQSPELQGNGF</sequence>
<dbReference type="Proteomes" id="UP000248188">
    <property type="component" value="Unassembled WGS sequence"/>
</dbReference>
<evidence type="ECO:0000313" key="2">
    <source>
        <dbReference type="Proteomes" id="UP000248188"/>
    </source>
</evidence>
<name>A0A9Q6IAV2_9PSED</name>
<comment type="caution">
    <text evidence="1">The sequence shown here is derived from an EMBL/GenBank/DDBJ whole genome shotgun (WGS) entry which is preliminary data.</text>
</comment>
<reference evidence="1 2" key="1">
    <citation type="submission" date="2018-06" db="EMBL/GenBank/DDBJ databases">
        <title>Pseudomonas diversity within urban Lake Michigan freshwaters.</title>
        <authorList>
            <person name="Batrich M."/>
            <person name="Hatzopoulos T."/>
            <person name="Putonti C."/>
        </authorList>
    </citation>
    <scope>NUCLEOTIDE SEQUENCE [LARGE SCALE GENOMIC DNA]</scope>
    <source>
        <strain evidence="1 2">MB-090624</strain>
    </source>
</reference>
<accession>A0A9Q6IAV2</accession>
<evidence type="ECO:0000313" key="1">
    <source>
        <dbReference type="EMBL" id="PYC30745.1"/>
    </source>
</evidence>
<organism evidence="1 2">
    <name type="scientific">Pseudomonas protegens</name>
    <dbReference type="NCBI Taxonomy" id="380021"/>
    <lineage>
        <taxon>Bacteria</taxon>
        <taxon>Pseudomonadati</taxon>
        <taxon>Pseudomonadota</taxon>
        <taxon>Gammaproteobacteria</taxon>
        <taxon>Pseudomonadales</taxon>
        <taxon>Pseudomonadaceae</taxon>
        <taxon>Pseudomonas</taxon>
    </lineage>
</organism>
<proteinExistence type="predicted"/>